<keyword evidence="2" id="KW-1185">Reference proteome</keyword>
<name>B7JZJ7_RIPO1</name>
<dbReference type="AlphaFoldDB" id="B7JZJ7"/>
<dbReference type="STRING" id="41431.PCC8801_0050"/>
<dbReference type="HOGENOM" id="CLU_684611_0_0_3"/>
<evidence type="ECO:0000313" key="2">
    <source>
        <dbReference type="Proteomes" id="UP000008204"/>
    </source>
</evidence>
<organism evidence="1 2">
    <name type="scientific">Rippkaea orientalis (strain PCC 8801 / RF-1)</name>
    <name type="common">Cyanothece sp. (strain PCC 8801)</name>
    <dbReference type="NCBI Taxonomy" id="41431"/>
    <lineage>
        <taxon>Bacteria</taxon>
        <taxon>Bacillati</taxon>
        <taxon>Cyanobacteriota</taxon>
        <taxon>Cyanophyceae</taxon>
        <taxon>Oscillatoriophycideae</taxon>
        <taxon>Chroococcales</taxon>
        <taxon>Aphanothecaceae</taxon>
        <taxon>Rippkaea</taxon>
        <taxon>Rippkaea orientalis</taxon>
    </lineage>
</organism>
<proteinExistence type="predicted"/>
<reference evidence="2" key="1">
    <citation type="journal article" date="2011" name="MBio">
        <title>Novel metabolic attributes of the genus Cyanothece, comprising a group of unicellular nitrogen-fixing Cyanobacteria.</title>
        <authorList>
            <person name="Bandyopadhyay A."/>
            <person name="Elvitigala T."/>
            <person name="Welsh E."/>
            <person name="Stockel J."/>
            <person name="Liberton M."/>
            <person name="Min H."/>
            <person name="Sherman L.A."/>
            <person name="Pakrasi H.B."/>
        </authorList>
    </citation>
    <scope>NUCLEOTIDE SEQUENCE [LARGE SCALE GENOMIC DNA]</scope>
    <source>
        <strain evidence="2">PCC 8801</strain>
    </source>
</reference>
<dbReference type="eggNOG" id="COG0438">
    <property type="taxonomic scope" value="Bacteria"/>
</dbReference>
<gene>
    <name evidence="1" type="ordered locus">PCC8801_0050</name>
</gene>
<dbReference type="OrthoDB" id="1550942at2"/>
<accession>B7JZJ7</accession>
<sequence length="402" mass="47289">MKQWVKQQVSQELWKKGQKVTGSVKKFAFQSLRKLIYPFSKNTIDRVYIAMPESATQQAKEIKERCGFYIPNLAVETVKISHNKTLSPKIAFAHEPILVIGEEQLQPSWVYDYRKGIFNVDYLHNPYEGYAWHELINFVSDTIHNDIIQSQKNFVKRVKALEKESFDKCYVFGTGPSLEKAINRDWSDGYRIVCNTIVRDQELWHHISPHFIVAGDMIYHFGFTQFAKAFRQDLAKRLHESQTMFIYPAVFHNLVKREFTDFSDRLIPVPIHLSKTRIHTNLVGHFYLPNLGNILPLALLPVACTLSKNIYLFGFDGRAPDDQLFWRNSNKHTYLEYMEDLQKAHPSFFNYHLSENDKNKYVKSVHGDVLDEKLMDAEREGWQFIMLHKSWTPIFQKRYISQ</sequence>
<dbReference type="EMBL" id="CP001287">
    <property type="protein sequence ID" value="ACK64157.1"/>
    <property type="molecule type" value="Genomic_DNA"/>
</dbReference>
<dbReference type="Proteomes" id="UP000008204">
    <property type="component" value="Chromosome"/>
</dbReference>
<evidence type="ECO:0000313" key="1">
    <source>
        <dbReference type="EMBL" id="ACK64157.1"/>
    </source>
</evidence>
<dbReference type="KEGG" id="cyp:PCC8801_0050"/>
<protein>
    <submittedName>
        <fullName evidence="1">Uncharacterized protein</fullName>
    </submittedName>
</protein>